<sequence>MENIMRTALLGRKYAELKGIKMKTIRQGKFIEESQLQCRLFVRAVQSDFYIRASEYKYPTVHYMQK</sequence>
<protein>
    <submittedName>
        <fullName evidence="2">Uncharacterized protein</fullName>
    </submittedName>
</protein>
<name>A0A915HHN7_ROMCU</name>
<accession>A0A915HHN7</accession>
<keyword evidence="1" id="KW-1185">Reference proteome</keyword>
<dbReference type="WBParaSite" id="nRc.2.0.1.t00831-RA">
    <property type="protein sequence ID" value="nRc.2.0.1.t00831-RA"/>
    <property type="gene ID" value="nRc.2.0.1.g00831"/>
</dbReference>
<evidence type="ECO:0000313" key="2">
    <source>
        <dbReference type="WBParaSite" id="nRc.2.0.1.t00831-RA"/>
    </source>
</evidence>
<evidence type="ECO:0000313" key="1">
    <source>
        <dbReference type="Proteomes" id="UP000887565"/>
    </source>
</evidence>
<dbReference type="Proteomes" id="UP000887565">
    <property type="component" value="Unplaced"/>
</dbReference>
<proteinExistence type="predicted"/>
<reference evidence="2" key="1">
    <citation type="submission" date="2022-11" db="UniProtKB">
        <authorList>
            <consortium name="WormBaseParasite"/>
        </authorList>
    </citation>
    <scope>IDENTIFICATION</scope>
</reference>
<dbReference type="AlphaFoldDB" id="A0A915HHN7"/>
<organism evidence="1 2">
    <name type="scientific">Romanomermis culicivorax</name>
    <name type="common">Nematode worm</name>
    <dbReference type="NCBI Taxonomy" id="13658"/>
    <lineage>
        <taxon>Eukaryota</taxon>
        <taxon>Metazoa</taxon>
        <taxon>Ecdysozoa</taxon>
        <taxon>Nematoda</taxon>
        <taxon>Enoplea</taxon>
        <taxon>Dorylaimia</taxon>
        <taxon>Mermithida</taxon>
        <taxon>Mermithoidea</taxon>
        <taxon>Mermithidae</taxon>
        <taxon>Romanomermis</taxon>
    </lineage>
</organism>